<feature type="transmembrane region" description="Helical" evidence="9">
    <location>
        <begin position="583"/>
        <end position="605"/>
    </location>
</feature>
<evidence type="ECO:0000256" key="1">
    <source>
        <dbReference type="ARBA" id="ARBA00004141"/>
    </source>
</evidence>
<dbReference type="GO" id="GO:0140359">
    <property type="term" value="F:ABC-type transporter activity"/>
    <property type="evidence" value="ECO:0007669"/>
    <property type="project" value="InterPro"/>
</dbReference>
<dbReference type="PANTHER" id="PTHR48041">
    <property type="entry name" value="ABC TRANSPORTER G FAMILY MEMBER 28"/>
    <property type="match status" value="1"/>
</dbReference>
<keyword evidence="8 9" id="KW-0472">Membrane</keyword>
<feature type="transmembrane region" description="Helical" evidence="9">
    <location>
        <begin position="439"/>
        <end position="462"/>
    </location>
</feature>
<evidence type="ECO:0000256" key="9">
    <source>
        <dbReference type="SAM" id="Phobius"/>
    </source>
</evidence>
<dbReference type="GO" id="GO:0008514">
    <property type="term" value="F:organic anion transmembrane transporter activity"/>
    <property type="evidence" value="ECO:0007669"/>
    <property type="project" value="UniProtKB-ARBA"/>
</dbReference>
<evidence type="ECO:0000256" key="3">
    <source>
        <dbReference type="ARBA" id="ARBA00022448"/>
    </source>
</evidence>
<evidence type="ECO:0000313" key="12">
    <source>
        <dbReference type="Proteomes" id="UP000663856"/>
    </source>
</evidence>
<dbReference type="Proteomes" id="UP000663856">
    <property type="component" value="Unassembled WGS sequence"/>
</dbReference>
<dbReference type="GO" id="GO:0005524">
    <property type="term" value="F:ATP binding"/>
    <property type="evidence" value="ECO:0007669"/>
    <property type="project" value="UniProtKB-KW"/>
</dbReference>
<evidence type="ECO:0000256" key="6">
    <source>
        <dbReference type="ARBA" id="ARBA00022840"/>
    </source>
</evidence>
<evidence type="ECO:0000256" key="8">
    <source>
        <dbReference type="ARBA" id="ARBA00023136"/>
    </source>
</evidence>
<dbReference type="PROSITE" id="PS50893">
    <property type="entry name" value="ABC_TRANSPORTER_2"/>
    <property type="match status" value="1"/>
</dbReference>
<keyword evidence="6" id="KW-0067">ATP-binding</keyword>
<keyword evidence="7 9" id="KW-1133">Transmembrane helix</keyword>
<feature type="transmembrane region" description="Helical" evidence="9">
    <location>
        <begin position="517"/>
        <end position="543"/>
    </location>
</feature>
<feature type="domain" description="ABC transporter" evidence="10">
    <location>
        <begin position="112"/>
        <end position="353"/>
    </location>
</feature>
<evidence type="ECO:0000259" key="10">
    <source>
        <dbReference type="PROSITE" id="PS50893"/>
    </source>
</evidence>
<dbReference type="EMBL" id="CAJNRF010014265">
    <property type="protein sequence ID" value="CAF2156067.1"/>
    <property type="molecule type" value="Genomic_DNA"/>
</dbReference>
<dbReference type="Pfam" id="PF01061">
    <property type="entry name" value="ABC2_membrane"/>
    <property type="match status" value="1"/>
</dbReference>
<dbReference type="Gene3D" id="3.40.50.300">
    <property type="entry name" value="P-loop containing nucleotide triphosphate hydrolases"/>
    <property type="match status" value="1"/>
</dbReference>
<sequence>DIPQYPNDNMLYTFVKNQHQRNPADQEVATIQNPLGQAISRFNNSWNNAAMNLPNISSAQKHSVYNIDLNSYQRLQSGSHHEPLQSSTGSSSSNEISFYDISYTTNERKLKIKCPAMFPSFLKPKPAKQILHGLSGIFRTGMHAIMGSTGCGKSSLLDVLAHRKDHRGLSGHIFVDGSPPPSSFKYMVGYVVQDDIIFETLTVRENLMFSANIRLPRNVSHVERAERVAQIIFDLGLESCADTLIGTDFIRGVSGGERRRACIGMELVLAPKIFFLDEPTTGLDAATARKVMKCLSNLAKQGRTIIFSIHQPRYSIFKLFDTITLLSEGEMLYHGSAKNVLDYFSQQGYSCEPHDNPADFVIDVLIDAKENSVKMEKLKLAYESSSMNEYVINRRKQQFIDESFQIRTDRKSVKLKQFIWKEFYYVCLRTLKNTFRNPSLILSQIVVSIILGLLVGLVFFDLKKTTDPGVQNRLGVIFVIVVTQIFSTLTALEPLIKERALFIHENASGYYRTITFFCAKFLCDILLIRVIVSIIFSLIVYFMTGLERDIGKFGVFLITIFMASLFGSSMCLLVAATVRLFSVALIIVILIFLIMMLFSGFLIALKSVFSWLSWLQWVSAFRYATNILTMSEFRNIDFCLANSTNICPLPGPQVLINIGLDYRTNWDLWKNFLGLSIMTVGLFLLAYIQFRRIKKTK</sequence>
<keyword evidence="4 9" id="KW-0812">Transmembrane</keyword>
<accession>A0A816Y6P3</accession>
<dbReference type="InterPro" id="IPR013525">
    <property type="entry name" value="ABC2_TM"/>
</dbReference>
<dbReference type="InterPro" id="IPR027417">
    <property type="entry name" value="P-loop_NTPase"/>
</dbReference>
<protein>
    <recommendedName>
        <fullName evidence="10">ABC transporter domain-containing protein</fullName>
    </recommendedName>
</protein>
<evidence type="ECO:0000313" key="11">
    <source>
        <dbReference type="EMBL" id="CAF2156067.1"/>
    </source>
</evidence>
<dbReference type="Pfam" id="PF00005">
    <property type="entry name" value="ABC_tran"/>
    <property type="match status" value="1"/>
</dbReference>
<dbReference type="GO" id="GO:0015562">
    <property type="term" value="F:efflux transmembrane transporter activity"/>
    <property type="evidence" value="ECO:0007669"/>
    <property type="project" value="UniProtKB-ARBA"/>
</dbReference>
<comment type="caution">
    <text evidence="11">The sequence shown here is derived from an EMBL/GenBank/DDBJ whole genome shotgun (WGS) entry which is preliminary data.</text>
</comment>
<dbReference type="InterPro" id="IPR017871">
    <property type="entry name" value="ABC_transporter-like_CS"/>
</dbReference>
<feature type="non-terminal residue" evidence="11">
    <location>
        <position position="1"/>
    </location>
</feature>
<comment type="subcellular location">
    <subcellularLocation>
        <location evidence="1">Membrane</location>
        <topology evidence="1">Multi-pass membrane protein</topology>
    </subcellularLocation>
</comment>
<feature type="transmembrane region" description="Helical" evidence="9">
    <location>
        <begin position="555"/>
        <end position="576"/>
    </location>
</feature>
<dbReference type="PANTHER" id="PTHR48041:SF116">
    <property type="entry name" value="PROTEIN BROWN"/>
    <property type="match status" value="1"/>
</dbReference>
<evidence type="ECO:0000256" key="5">
    <source>
        <dbReference type="ARBA" id="ARBA00022741"/>
    </source>
</evidence>
<reference evidence="11" key="1">
    <citation type="submission" date="2021-02" db="EMBL/GenBank/DDBJ databases">
        <authorList>
            <person name="Nowell W R."/>
        </authorList>
    </citation>
    <scope>NUCLEOTIDE SEQUENCE</scope>
</reference>
<comment type="similarity">
    <text evidence="2">Belongs to the ABC transporter superfamily. ABCG family. Eye pigment precursor importer (TC 3.A.1.204) subfamily.</text>
</comment>
<dbReference type="InterPro" id="IPR043926">
    <property type="entry name" value="ABCG_dom"/>
</dbReference>
<gene>
    <name evidence="11" type="ORF">WKI299_LOCUS31314</name>
</gene>
<evidence type="ECO:0000256" key="4">
    <source>
        <dbReference type="ARBA" id="ARBA00022692"/>
    </source>
</evidence>
<dbReference type="SUPFAM" id="SSF52540">
    <property type="entry name" value="P-loop containing nucleoside triphosphate hydrolases"/>
    <property type="match status" value="1"/>
</dbReference>
<dbReference type="GO" id="GO:0016887">
    <property type="term" value="F:ATP hydrolysis activity"/>
    <property type="evidence" value="ECO:0007669"/>
    <property type="project" value="InterPro"/>
</dbReference>
<evidence type="ECO:0000256" key="2">
    <source>
        <dbReference type="ARBA" id="ARBA00005814"/>
    </source>
</evidence>
<keyword evidence="5" id="KW-0547">Nucleotide-binding</keyword>
<dbReference type="SMART" id="SM00382">
    <property type="entry name" value="AAA"/>
    <property type="match status" value="1"/>
</dbReference>
<evidence type="ECO:0000256" key="7">
    <source>
        <dbReference type="ARBA" id="ARBA00022989"/>
    </source>
</evidence>
<name>A0A816Y6P3_9BILA</name>
<dbReference type="CDD" id="cd03213">
    <property type="entry name" value="ABCG_EPDR"/>
    <property type="match status" value="1"/>
</dbReference>
<dbReference type="InterPro" id="IPR003593">
    <property type="entry name" value="AAA+_ATPase"/>
</dbReference>
<dbReference type="PROSITE" id="PS00211">
    <property type="entry name" value="ABC_TRANSPORTER_1"/>
    <property type="match status" value="1"/>
</dbReference>
<feature type="transmembrane region" description="Helical" evidence="9">
    <location>
        <begin position="474"/>
        <end position="496"/>
    </location>
</feature>
<keyword evidence="3" id="KW-0813">Transport</keyword>
<proteinExistence type="inferred from homology"/>
<dbReference type="InterPro" id="IPR050352">
    <property type="entry name" value="ABCG_transporters"/>
</dbReference>
<dbReference type="AlphaFoldDB" id="A0A816Y6P3"/>
<dbReference type="Pfam" id="PF19055">
    <property type="entry name" value="ABC2_membrane_7"/>
    <property type="match status" value="1"/>
</dbReference>
<dbReference type="GO" id="GO:0016324">
    <property type="term" value="C:apical plasma membrane"/>
    <property type="evidence" value="ECO:0007669"/>
    <property type="project" value="UniProtKB-ARBA"/>
</dbReference>
<dbReference type="FunFam" id="3.40.50.300:FF:000622">
    <property type="entry name" value="ATP-binding cassette sub-family G member 2"/>
    <property type="match status" value="1"/>
</dbReference>
<organism evidence="11 12">
    <name type="scientific">Rotaria magnacalcarata</name>
    <dbReference type="NCBI Taxonomy" id="392030"/>
    <lineage>
        <taxon>Eukaryota</taxon>
        <taxon>Metazoa</taxon>
        <taxon>Spiralia</taxon>
        <taxon>Gnathifera</taxon>
        <taxon>Rotifera</taxon>
        <taxon>Eurotatoria</taxon>
        <taxon>Bdelloidea</taxon>
        <taxon>Philodinida</taxon>
        <taxon>Philodinidae</taxon>
        <taxon>Rotaria</taxon>
    </lineage>
</organism>
<dbReference type="InterPro" id="IPR003439">
    <property type="entry name" value="ABC_transporter-like_ATP-bd"/>
</dbReference>
<feature type="transmembrane region" description="Helical" evidence="9">
    <location>
        <begin position="672"/>
        <end position="690"/>
    </location>
</feature>